<comment type="caution">
    <text evidence="1">The sequence shown here is derived from an EMBL/GenBank/DDBJ whole genome shotgun (WGS) entry which is preliminary data.</text>
</comment>
<evidence type="ECO:0000313" key="1">
    <source>
        <dbReference type="EMBL" id="KAK2558815.1"/>
    </source>
</evidence>
<reference evidence="1" key="1">
    <citation type="journal article" date="2023" name="G3 (Bethesda)">
        <title>Whole genome assembly and annotation of the endangered Caribbean coral Acropora cervicornis.</title>
        <authorList>
            <person name="Selwyn J.D."/>
            <person name="Vollmer S.V."/>
        </authorList>
    </citation>
    <scope>NUCLEOTIDE SEQUENCE</scope>
    <source>
        <strain evidence="1">K2</strain>
    </source>
</reference>
<gene>
    <name evidence="1" type="ORF">P5673_019030</name>
</gene>
<protein>
    <submittedName>
        <fullName evidence="1">Uncharacterized protein</fullName>
    </submittedName>
</protein>
<dbReference type="Proteomes" id="UP001249851">
    <property type="component" value="Unassembled WGS sequence"/>
</dbReference>
<dbReference type="AlphaFoldDB" id="A0AAD9V2Y6"/>
<reference evidence="1" key="2">
    <citation type="journal article" date="2023" name="Science">
        <title>Genomic signatures of disease resistance in endangered staghorn corals.</title>
        <authorList>
            <person name="Vollmer S.V."/>
            <person name="Selwyn J.D."/>
            <person name="Despard B.A."/>
            <person name="Roesel C.L."/>
        </authorList>
    </citation>
    <scope>NUCLEOTIDE SEQUENCE</scope>
    <source>
        <strain evidence="1">K2</strain>
    </source>
</reference>
<evidence type="ECO:0000313" key="2">
    <source>
        <dbReference type="Proteomes" id="UP001249851"/>
    </source>
</evidence>
<accession>A0AAD9V2Y6</accession>
<name>A0AAD9V2Y6_ACRCE</name>
<organism evidence="1 2">
    <name type="scientific">Acropora cervicornis</name>
    <name type="common">Staghorn coral</name>
    <dbReference type="NCBI Taxonomy" id="6130"/>
    <lineage>
        <taxon>Eukaryota</taxon>
        <taxon>Metazoa</taxon>
        <taxon>Cnidaria</taxon>
        <taxon>Anthozoa</taxon>
        <taxon>Hexacorallia</taxon>
        <taxon>Scleractinia</taxon>
        <taxon>Astrocoeniina</taxon>
        <taxon>Acroporidae</taxon>
        <taxon>Acropora</taxon>
    </lineage>
</organism>
<dbReference type="EMBL" id="JARQWQ010000043">
    <property type="protein sequence ID" value="KAK2558815.1"/>
    <property type="molecule type" value="Genomic_DNA"/>
</dbReference>
<proteinExistence type="predicted"/>
<sequence length="358" mass="41499">MLDMIQNIQFKANHHPNNLQRKLRNDVKEIRKDKHVFVKADKTTNYYKTTLDEYLRLLNKNVTKAYKKTDLNVPYMIATKDKLIAEQRGRDDWIDVSAHRDSYITMKDHKPDFVNNPACRLINPSKTEIGVISKHLLDDINSKIVQATKVNLWRSTSNVIKWFNAIPEKCQYAFITFDVCEFYPSISEKLLMKALDYASKFTKITQQDRHIIIHSKRSLLYHQNSPWTKKNSDSMFDVTMGSYDGAETCELIGVYMLSLIATQFRDEVGLYRDDGLAVCKATPREIEKTKQEVSKVFKSNGLKITIEANKKIVNFLDVTFDLSSGSYKPYMKPNNKLLYVHRLSNHPPALLKNIPGKH</sequence>
<keyword evidence="2" id="KW-1185">Reference proteome</keyword>